<dbReference type="RefSeq" id="WP_076460392.1">
    <property type="nucleotide sequence ID" value="NZ_FTMN01000001.1"/>
</dbReference>
<organism evidence="3 4">
    <name type="scientific">Marinobacterium stanieri</name>
    <dbReference type="NCBI Taxonomy" id="49186"/>
    <lineage>
        <taxon>Bacteria</taxon>
        <taxon>Pseudomonadati</taxon>
        <taxon>Pseudomonadota</taxon>
        <taxon>Gammaproteobacteria</taxon>
        <taxon>Oceanospirillales</taxon>
        <taxon>Oceanospirillaceae</taxon>
        <taxon>Marinobacterium</taxon>
    </lineage>
</organism>
<reference evidence="3 4" key="1">
    <citation type="submission" date="2017-01" db="EMBL/GenBank/DDBJ databases">
        <authorList>
            <person name="Mah S.A."/>
            <person name="Swanson W.J."/>
            <person name="Moy G.W."/>
            <person name="Vacquier V.D."/>
        </authorList>
    </citation>
    <scope>NUCLEOTIDE SEQUENCE [LARGE SCALE GENOMIC DNA]</scope>
    <source>
        <strain evidence="3 4">DSM 7027</strain>
    </source>
</reference>
<accession>A0A1N6NLF3</accession>
<feature type="chain" id="PRO_5013246901" description="General secretion pathway protein N" evidence="2">
    <location>
        <begin position="23"/>
        <end position="183"/>
    </location>
</feature>
<dbReference type="STRING" id="49186.SAMN05421647_101408"/>
<dbReference type="eggNOG" id="ENOG50336DH">
    <property type="taxonomic scope" value="Bacteria"/>
</dbReference>
<evidence type="ECO:0000313" key="3">
    <source>
        <dbReference type="EMBL" id="SIP92900.1"/>
    </source>
</evidence>
<sequence>MKVLTLVLIVLCCSGRPGLVWAGEHGLEGAGTGLSLSLPLLPPKTDFDRILERPLFSETRSPSQDTSADQPVSSARELREQWKLTAVILTGEQMTALLRQRNGVLHRQLQTGMPLDDAWVLSEIDDTSVVLVAGDNEVRLQLLEPRNTAPLISDSPQSTDSGTDTDSATAAQDSADPREVPNE</sequence>
<name>A0A1N6NLF3_9GAMM</name>
<evidence type="ECO:0000313" key="4">
    <source>
        <dbReference type="Proteomes" id="UP000186895"/>
    </source>
</evidence>
<feature type="signal peptide" evidence="2">
    <location>
        <begin position="1"/>
        <end position="22"/>
    </location>
</feature>
<feature type="region of interest" description="Disordered" evidence="1">
    <location>
        <begin position="147"/>
        <end position="183"/>
    </location>
</feature>
<dbReference type="EMBL" id="FTMN01000001">
    <property type="protein sequence ID" value="SIP92900.1"/>
    <property type="molecule type" value="Genomic_DNA"/>
</dbReference>
<keyword evidence="4" id="KW-1185">Reference proteome</keyword>
<proteinExistence type="predicted"/>
<evidence type="ECO:0000256" key="1">
    <source>
        <dbReference type="SAM" id="MobiDB-lite"/>
    </source>
</evidence>
<evidence type="ECO:0000256" key="2">
    <source>
        <dbReference type="SAM" id="SignalP"/>
    </source>
</evidence>
<gene>
    <name evidence="3" type="ORF">SAMN05421647_101408</name>
</gene>
<protein>
    <recommendedName>
        <fullName evidence="5">General secretion pathway protein N</fullName>
    </recommendedName>
</protein>
<evidence type="ECO:0008006" key="5">
    <source>
        <dbReference type="Google" id="ProtNLM"/>
    </source>
</evidence>
<keyword evidence="2" id="KW-0732">Signal</keyword>
<dbReference type="AlphaFoldDB" id="A0A1N6NLF3"/>
<dbReference type="Proteomes" id="UP000186895">
    <property type="component" value="Unassembled WGS sequence"/>
</dbReference>
<feature type="compositionally biased region" description="Low complexity" evidence="1">
    <location>
        <begin position="153"/>
        <end position="174"/>
    </location>
</feature>